<evidence type="ECO:0000259" key="6">
    <source>
        <dbReference type="PROSITE" id="PS50262"/>
    </source>
</evidence>
<dbReference type="CDD" id="cd00637">
    <property type="entry name" value="7tm_classA_rhodopsin-like"/>
    <property type="match status" value="1"/>
</dbReference>
<reference evidence="7" key="1">
    <citation type="submission" date="2020-09" db="EMBL/GenBank/DDBJ databases">
        <authorList>
            <person name="Kikuchi T."/>
        </authorList>
    </citation>
    <scope>NUCLEOTIDE SEQUENCE</scope>
    <source>
        <strain evidence="7">SH1</strain>
    </source>
</reference>
<dbReference type="InterPro" id="IPR000276">
    <property type="entry name" value="GPCR_Rhodpsn"/>
</dbReference>
<keyword evidence="3 5" id="KW-1133">Transmembrane helix</keyword>
<accession>A0A811KYS1</accession>
<feature type="domain" description="G-protein coupled receptors family 1 profile" evidence="6">
    <location>
        <begin position="23"/>
        <end position="256"/>
    </location>
</feature>
<keyword evidence="8" id="KW-1185">Reference proteome</keyword>
<dbReference type="SUPFAM" id="SSF81321">
    <property type="entry name" value="Family A G protein-coupled receptor-like"/>
    <property type="match status" value="1"/>
</dbReference>
<dbReference type="PANTHER" id="PTHR23360:SF5">
    <property type="entry name" value="G-PROTEIN COUPLED RECEPTORS FAMILY 1 PROFILE DOMAIN-CONTAINING PROTEIN"/>
    <property type="match status" value="1"/>
</dbReference>
<dbReference type="InterPro" id="IPR047130">
    <property type="entry name" value="7TM_GPCR_Srsx_nematod"/>
</dbReference>
<comment type="subcellular location">
    <subcellularLocation>
        <location evidence="1">Membrane</location>
    </subcellularLocation>
</comment>
<evidence type="ECO:0000256" key="5">
    <source>
        <dbReference type="SAM" id="Phobius"/>
    </source>
</evidence>
<evidence type="ECO:0000256" key="3">
    <source>
        <dbReference type="ARBA" id="ARBA00022989"/>
    </source>
</evidence>
<dbReference type="Proteomes" id="UP000614601">
    <property type="component" value="Unassembled WGS sequence"/>
</dbReference>
<proteinExistence type="predicted"/>
<dbReference type="SMART" id="SM01381">
    <property type="entry name" value="7TM_GPCR_Srsx"/>
    <property type="match status" value="1"/>
</dbReference>
<organism evidence="7 8">
    <name type="scientific">Bursaphelenchus okinawaensis</name>
    <dbReference type="NCBI Taxonomy" id="465554"/>
    <lineage>
        <taxon>Eukaryota</taxon>
        <taxon>Metazoa</taxon>
        <taxon>Ecdysozoa</taxon>
        <taxon>Nematoda</taxon>
        <taxon>Chromadorea</taxon>
        <taxon>Rhabditida</taxon>
        <taxon>Tylenchina</taxon>
        <taxon>Tylenchomorpha</taxon>
        <taxon>Aphelenchoidea</taxon>
        <taxon>Aphelenchoididae</taxon>
        <taxon>Bursaphelenchus</taxon>
    </lineage>
</organism>
<dbReference type="GO" id="GO:0016020">
    <property type="term" value="C:membrane"/>
    <property type="evidence" value="ECO:0007669"/>
    <property type="project" value="UniProtKB-SubCell"/>
</dbReference>
<dbReference type="GO" id="GO:0004930">
    <property type="term" value="F:G protein-coupled receptor activity"/>
    <property type="evidence" value="ECO:0007669"/>
    <property type="project" value="InterPro"/>
</dbReference>
<feature type="transmembrane region" description="Helical" evidence="5">
    <location>
        <begin position="167"/>
        <end position="190"/>
    </location>
</feature>
<sequence>MDSICPEIPSAILGICGVFGIFGNMNIIIASIRKKNLRSTCNYLIAILSVVDLFHGISQLILCYYVFRPQEYPTLYECIRVQTFSMFGCNGSEVMIWLISLDRLYSIARPIAYKSIKKSTEIFLCLLITSLISGSIVYIAYEDIELYLNEKTICSVASSYKKRGEQLFILVNAVFNILTLINYAAIWIVVKKLTKQRMDSMLRSICAVTVFGIGGWFVTFTILSSFLTMGIKTSESFVLYAGIACNVSLAVNYPIYFVMSNQYKQAFSEQLNIMAGRKIVKTSFNTVGTIHSRTNQPSDAR</sequence>
<feature type="transmembrane region" description="Helical" evidence="5">
    <location>
        <begin position="12"/>
        <end position="32"/>
    </location>
</feature>
<dbReference type="OrthoDB" id="5820127at2759"/>
<evidence type="ECO:0000313" key="7">
    <source>
        <dbReference type="EMBL" id="CAD5221005.1"/>
    </source>
</evidence>
<dbReference type="Pfam" id="PF10320">
    <property type="entry name" value="7TM_GPCR_Srsx"/>
    <property type="match status" value="1"/>
</dbReference>
<protein>
    <recommendedName>
        <fullName evidence="6">G-protein coupled receptors family 1 profile domain-containing protein</fullName>
    </recommendedName>
</protein>
<feature type="transmembrane region" description="Helical" evidence="5">
    <location>
        <begin position="79"/>
        <end position="101"/>
    </location>
</feature>
<keyword evidence="4 5" id="KW-0472">Membrane</keyword>
<dbReference type="EMBL" id="CAJFDH010000004">
    <property type="protein sequence ID" value="CAD5221005.1"/>
    <property type="molecule type" value="Genomic_DNA"/>
</dbReference>
<feature type="transmembrane region" description="Helical" evidence="5">
    <location>
        <begin position="44"/>
        <end position="67"/>
    </location>
</feature>
<dbReference type="PANTHER" id="PTHR23360">
    <property type="entry name" value="G-PROTEIN COUPLED RECEPTORS FAMILY 1 PROFILE DOMAIN-CONTAINING PROTEIN-RELATED"/>
    <property type="match status" value="1"/>
</dbReference>
<dbReference type="Gene3D" id="1.20.1070.10">
    <property type="entry name" value="Rhodopsin 7-helix transmembrane proteins"/>
    <property type="match status" value="1"/>
</dbReference>
<keyword evidence="2 5" id="KW-0812">Transmembrane</keyword>
<evidence type="ECO:0000256" key="1">
    <source>
        <dbReference type="ARBA" id="ARBA00004370"/>
    </source>
</evidence>
<dbReference type="PROSITE" id="PS50262">
    <property type="entry name" value="G_PROTEIN_RECEP_F1_2"/>
    <property type="match status" value="1"/>
</dbReference>
<comment type="caution">
    <text evidence="7">The sequence shown here is derived from an EMBL/GenBank/DDBJ whole genome shotgun (WGS) entry which is preliminary data.</text>
</comment>
<evidence type="ECO:0000256" key="4">
    <source>
        <dbReference type="ARBA" id="ARBA00023136"/>
    </source>
</evidence>
<evidence type="ECO:0000313" key="8">
    <source>
        <dbReference type="Proteomes" id="UP000614601"/>
    </source>
</evidence>
<evidence type="ECO:0000256" key="2">
    <source>
        <dbReference type="ARBA" id="ARBA00022692"/>
    </source>
</evidence>
<dbReference type="EMBL" id="CAJFCW020000004">
    <property type="protein sequence ID" value="CAG9114435.1"/>
    <property type="molecule type" value="Genomic_DNA"/>
</dbReference>
<feature type="transmembrane region" description="Helical" evidence="5">
    <location>
        <begin position="237"/>
        <end position="258"/>
    </location>
</feature>
<dbReference type="Proteomes" id="UP000783686">
    <property type="component" value="Unassembled WGS sequence"/>
</dbReference>
<gene>
    <name evidence="7" type="ORF">BOKJ2_LOCUS9228</name>
</gene>
<dbReference type="AlphaFoldDB" id="A0A811KYS1"/>
<dbReference type="InterPro" id="IPR019424">
    <property type="entry name" value="7TM_GPCR_Srsx"/>
</dbReference>
<feature type="transmembrane region" description="Helical" evidence="5">
    <location>
        <begin position="122"/>
        <end position="141"/>
    </location>
</feature>
<dbReference type="InterPro" id="IPR017452">
    <property type="entry name" value="GPCR_Rhodpsn_7TM"/>
</dbReference>
<feature type="transmembrane region" description="Helical" evidence="5">
    <location>
        <begin position="202"/>
        <end position="231"/>
    </location>
</feature>
<name>A0A811KYS1_9BILA</name>